<protein>
    <submittedName>
        <fullName evidence="2">Uncharacterized protein</fullName>
    </submittedName>
</protein>
<keyword evidence="1" id="KW-0812">Transmembrane</keyword>
<evidence type="ECO:0000313" key="2">
    <source>
        <dbReference type="EMBL" id="AYV77779.1"/>
    </source>
</evidence>
<accession>A0A3G4ZWH2</accession>
<organism evidence="2">
    <name type="scientific">Edafosvirus sp</name>
    <dbReference type="NCBI Taxonomy" id="2487765"/>
    <lineage>
        <taxon>Viruses</taxon>
        <taxon>Varidnaviria</taxon>
        <taxon>Bamfordvirae</taxon>
        <taxon>Nucleocytoviricota</taxon>
        <taxon>Megaviricetes</taxon>
        <taxon>Imitervirales</taxon>
        <taxon>Mimiviridae</taxon>
        <taxon>Klosneuvirinae</taxon>
    </lineage>
</organism>
<evidence type="ECO:0000256" key="1">
    <source>
        <dbReference type="SAM" id="Phobius"/>
    </source>
</evidence>
<gene>
    <name evidence="2" type="ORF">Edafosvirus1_110</name>
</gene>
<keyword evidence="1" id="KW-0472">Membrane</keyword>
<proteinExistence type="predicted"/>
<sequence length="60" mass="6992">MDNSLKTVTFNDDTKIQVYEKHEAEQKNVNSKLSIRWKLCLLAIALILFTGLSLLFPYEF</sequence>
<dbReference type="EMBL" id="MK072066">
    <property type="protein sequence ID" value="AYV77779.1"/>
    <property type="molecule type" value="Genomic_DNA"/>
</dbReference>
<feature type="transmembrane region" description="Helical" evidence="1">
    <location>
        <begin position="39"/>
        <end position="58"/>
    </location>
</feature>
<name>A0A3G4ZWH2_9VIRU</name>
<keyword evidence="1" id="KW-1133">Transmembrane helix</keyword>
<reference evidence="2" key="1">
    <citation type="submission" date="2018-10" db="EMBL/GenBank/DDBJ databases">
        <title>Hidden diversity of soil giant viruses.</title>
        <authorList>
            <person name="Schulz F."/>
            <person name="Alteio L."/>
            <person name="Goudeau D."/>
            <person name="Ryan E.M."/>
            <person name="Malmstrom R.R."/>
            <person name="Blanchard J."/>
            <person name="Woyke T."/>
        </authorList>
    </citation>
    <scope>NUCLEOTIDE SEQUENCE</scope>
    <source>
        <strain evidence="2">EDV1</strain>
    </source>
</reference>